<sequence length="266" mass="29587">MTLTFGLKSLGLATDLLAMTGLSDIESLEDRIVVRTPGEPDYWFGNTVIFRDDRIDPRPQVEIFNEHFPDARHIVIQWDSPGLTAPPEHPDLEALKLELEYSDVLTLDGVPEDAEPPEGIDLRRIGTDEEWGQVVTLQNEMGLEDGYDPNAHPAYIEQRFAAVRRQIEGGLGAWFGAFDGDRLVGDMGVLHDDKVARFRSVETAASHRRRGICSALLSKTGRWVRERAPEATLVIVADSDGSAGRLYQAAGFRMTERMIAAVRPGY</sequence>
<dbReference type="InterPro" id="IPR016181">
    <property type="entry name" value="Acyl_CoA_acyltransferase"/>
</dbReference>
<dbReference type="Proteomes" id="UP000326554">
    <property type="component" value="Unassembled WGS sequence"/>
</dbReference>
<dbReference type="GO" id="GO:0016747">
    <property type="term" value="F:acyltransferase activity, transferring groups other than amino-acyl groups"/>
    <property type="evidence" value="ECO:0007669"/>
    <property type="project" value="InterPro"/>
</dbReference>
<dbReference type="PROSITE" id="PS51186">
    <property type="entry name" value="GNAT"/>
    <property type="match status" value="1"/>
</dbReference>
<proteinExistence type="predicted"/>
<dbReference type="CDD" id="cd04301">
    <property type="entry name" value="NAT_SF"/>
    <property type="match status" value="1"/>
</dbReference>
<comment type="caution">
    <text evidence="2">The sequence shown here is derived from an EMBL/GenBank/DDBJ whole genome shotgun (WGS) entry which is preliminary data.</text>
</comment>
<dbReference type="RefSeq" id="WP_150445925.1">
    <property type="nucleotide sequence ID" value="NZ_VYQE01000004.1"/>
</dbReference>
<organism evidence="2 3">
    <name type="scientific">Histidinibacterium aquaticum</name>
    <dbReference type="NCBI Taxonomy" id="2613962"/>
    <lineage>
        <taxon>Bacteria</taxon>
        <taxon>Pseudomonadati</taxon>
        <taxon>Pseudomonadota</taxon>
        <taxon>Alphaproteobacteria</taxon>
        <taxon>Rhodobacterales</taxon>
        <taxon>Paracoccaceae</taxon>
        <taxon>Histidinibacterium</taxon>
    </lineage>
</organism>
<accession>A0A5J5GFP7</accession>
<evidence type="ECO:0000313" key="2">
    <source>
        <dbReference type="EMBL" id="KAA9006907.1"/>
    </source>
</evidence>
<dbReference type="EMBL" id="VYQE01000004">
    <property type="protein sequence ID" value="KAA9006907.1"/>
    <property type="molecule type" value="Genomic_DNA"/>
</dbReference>
<keyword evidence="3" id="KW-1185">Reference proteome</keyword>
<reference evidence="2 3" key="1">
    <citation type="submission" date="2019-09" db="EMBL/GenBank/DDBJ databases">
        <authorList>
            <person name="Park J.-S."/>
            <person name="Choi H.-J."/>
        </authorList>
    </citation>
    <scope>NUCLEOTIDE SEQUENCE [LARGE SCALE GENOMIC DNA]</scope>
    <source>
        <strain evidence="2 3">176SS1-4</strain>
    </source>
</reference>
<protein>
    <submittedName>
        <fullName evidence="2">GNAT family N-acetyltransferase</fullName>
    </submittedName>
</protein>
<evidence type="ECO:0000259" key="1">
    <source>
        <dbReference type="PROSITE" id="PS51186"/>
    </source>
</evidence>
<dbReference type="SUPFAM" id="SSF55729">
    <property type="entry name" value="Acyl-CoA N-acyltransferases (Nat)"/>
    <property type="match status" value="1"/>
</dbReference>
<dbReference type="Pfam" id="PF00583">
    <property type="entry name" value="Acetyltransf_1"/>
    <property type="match status" value="1"/>
</dbReference>
<dbReference type="AlphaFoldDB" id="A0A5J5GFP7"/>
<name>A0A5J5GFP7_9RHOB</name>
<keyword evidence="2" id="KW-0808">Transferase</keyword>
<gene>
    <name evidence="2" type="ORF">F3S47_14140</name>
</gene>
<dbReference type="Gene3D" id="3.40.630.30">
    <property type="match status" value="1"/>
</dbReference>
<evidence type="ECO:0000313" key="3">
    <source>
        <dbReference type="Proteomes" id="UP000326554"/>
    </source>
</evidence>
<dbReference type="InterPro" id="IPR000182">
    <property type="entry name" value="GNAT_dom"/>
</dbReference>
<feature type="domain" description="N-acetyltransferase" evidence="1">
    <location>
        <begin position="120"/>
        <end position="266"/>
    </location>
</feature>